<keyword evidence="3" id="KW-1185">Reference proteome</keyword>
<name>C0R8U9_BORVA</name>
<keyword evidence="1" id="KW-0175">Coiled coil</keyword>
<keyword evidence="2" id="KW-0614">Plasmid</keyword>
<evidence type="ECO:0000313" key="3">
    <source>
        <dbReference type="Proteomes" id="UP000006163"/>
    </source>
</evidence>
<geneLocation type="plasmid" evidence="2 3">
    <name>VS116_cp9</name>
</geneLocation>
<accession>C0R8U9</accession>
<protein>
    <submittedName>
        <fullName evidence="2">Uncharacterized protein</fullName>
    </submittedName>
</protein>
<sequence>MYIPLYLQKWVLVKNNIFSQLKLCYLGVIREMIDIKKKLKLLEANVENNINLALNAVNKIETLEKNINLTINIVNRKMEILEKNLNKKIDNLISRIDTLEKNFNKK</sequence>
<organism evidence="2 3">
    <name type="scientific">Borreliella valaisiana VS116</name>
    <dbReference type="NCBI Taxonomy" id="445987"/>
    <lineage>
        <taxon>Bacteria</taxon>
        <taxon>Pseudomonadati</taxon>
        <taxon>Spirochaetota</taxon>
        <taxon>Spirochaetia</taxon>
        <taxon>Spirochaetales</taxon>
        <taxon>Borreliaceae</taxon>
        <taxon>Borreliella</taxon>
    </lineage>
</organism>
<dbReference type="AlphaFoldDB" id="C0R8U9"/>
<dbReference type="Proteomes" id="UP000006163">
    <property type="component" value="Plasmid VS116_cp9"/>
</dbReference>
<reference evidence="2 3" key="1">
    <citation type="journal article" date="2012" name="J. Bacteriol.">
        <title>Whole-Genome Sequences of Borrelia bissettii, Borrelia valaisiana, and Borrelia spielmanii.</title>
        <authorList>
            <person name="Schutzer S.E."/>
            <person name="Fraser-Liggett C.M."/>
            <person name="Qiu W.G."/>
            <person name="Kraiczy P."/>
            <person name="Mongodin E.F."/>
            <person name="Dunn J.J."/>
            <person name="Luft B.J."/>
            <person name="Casjens S.R."/>
        </authorList>
    </citation>
    <scope>NUCLEOTIDE SEQUENCE [LARGE SCALE GENOMIC DNA]</scope>
    <source>
        <strain evidence="2 3">VS116</strain>
        <plasmid evidence="2">VS116_cp9</plasmid>
    </source>
</reference>
<proteinExistence type="predicted"/>
<dbReference type="HOGENOM" id="CLU_2217969_0_0_12"/>
<dbReference type="EMBL" id="CP001438">
    <property type="protein sequence ID" value="ACN52890.1"/>
    <property type="molecule type" value="Genomic_DNA"/>
</dbReference>
<evidence type="ECO:0000256" key="1">
    <source>
        <dbReference type="SAM" id="Coils"/>
    </source>
</evidence>
<feature type="coiled-coil region" evidence="1">
    <location>
        <begin position="71"/>
        <end position="102"/>
    </location>
</feature>
<gene>
    <name evidence="2" type="ORF">BVAVS116_C0006</name>
</gene>
<evidence type="ECO:0000313" key="2">
    <source>
        <dbReference type="EMBL" id="ACN52890.1"/>
    </source>
</evidence>